<sequence>MNYKIYDQLPQEAKKNRIKVFMEEQGFKDEFDDLDEVCKHLVVFDHQKAIGTCRYYYDDPLQANVIGRIAVIKEYRGKKVGQYIVKTACSLIQGNVCLHAQLQAKPFYEKLGFKAYGEIDYDEFCPHTWMKKEM</sequence>
<dbReference type="RefSeq" id="WP_107030243.1">
    <property type="nucleotide sequence ID" value="NZ_PYLQ01000015.1"/>
</dbReference>
<organism evidence="2 3">
    <name type="scientific">Faecalibacillus intestinalis</name>
    <dbReference type="NCBI Taxonomy" id="1982626"/>
    <lineage>
        <taxon>Bacteria</taxon>
        <taxon>Bacillati</taxon>
        <taxon>Bacillota</taxon>
        <taxon>Erysipelotrichia</taxon>
        <taxon>Erysipelotrichales</taxon>
        <taxon>Coprobacillaceae</taxon>
        <taxon>Faecalibacillus</taxon>
    </lineage>
</organism>
<dbReference type="PANTHER" id="PTHR13355">
    <property type="entry name" value="GLUCOSAMINE 6-PHOSPHATE N-ACETYLTRANSFERASE"/>
    <property type="match status" value="1"/>
</dbReference>
<keyword evidence="2" id="KW-0808">Transferase</keyword>
<proteinExistence type="predicted"/>
<dbReference type="AlphaFoldDB" id="A0A2T3FX57"/>
<evidence type="ECO:0000313" key="3">
    <source>
        <dbReference type="Proteomes" id="UP000240974"/>
    </source>
</evidence>
<dbReference type="PANTHER" id="PTHR13355:SF22">
    <property type="entry name" value="SLL0786 PROTEIN"/>
    <property type="match status" value="1"/>
</dbReference>
<protein>
    <submittedName>
        <fullName evidence="2">GNAT family N-acetyltransferase</fullName>
    </submittedName>
</protein>
<dbReference type="PROSITE" id="PS51186">
    <property type="entry name" value="GNAT"/>
    <property type="match status" value="1"/>
</dbReference>
<feature type="domain" description="N-acetyltransferase" evidence="1">
    <location>
        <begin position="1"/>
        <end position="134"/>
    </location>
</feature>
<evidence type="ECO:0000313" key="2">
    <source>
        <dbReference type="EMBL" id="PST39856.1"/>
    </source>
</evidence>
<dbReference type="Proteomes" id="UP000240974">
    <property type="component" value="Unassembled WGS sequence"/>
</dbReference>
<dbReference type="SUPFAM" id="SSF55729">
    <property type="entry name" value="Acyl-CoA N-acyltransferases (Nat)"/>
    <property type="match status" value="1"/>
</dbReference>
<evidence type="ECO:0000259" key="1">
    <source>
        <dbReference type="PROSITE" id="PS51186"/>
    </source>
</evidence>
<reference evidence="2 3" key="1">
    <citation type="journal article" date="2019" name="Int. J. Syst. Evol. Microbiol.">
        <title>Faecalibacillus intestinalis gen. nov., sp. nov. and Faecalibacillus faecis sp. nov., isolated from human faeces.</title>
        <authorList>
            <person name="Seo B."/>
            <person name="Jeon K."/>
            <person name="Baek I."/>
            <person name="Lee Y.M."/>
            <person name="Baek K."/>
            <person name="Ko G."/>
        </authorList>
    </citation>
    <scope>NUCLEOTIDE SEQUENCE [LARGE SCALE GENOMIC DNA]</scope>
    <source>
        <strain evidence="2 3">SNUG30099</strain>
    </source>
</reference>
<dbReference type="Pfam" id="PF13673">
    <property type="entry name" value="Acetyltransf_10"/>
    <property type="match status" value="1"/>
</dbReference>
<comment type="caution">
    <text evidence="2">The sequence shown here is derived from an EMBL/GenBank/DDBJ whole genome shotgun (WGS) entry which is preliminary data.</text>
</comment>
<dbReference type="GO" id="GO:0008080">
    <property type="term" value="F:N-acetyltransferase activity"/>
    <property type="evidence" value="ECO:0007669"/>
    <property type="project" value="TreeGrafter"/>
</dbReference>
<name>A0A2T3FX57_9FIRM</name>
<dbReference type="CDD" id="cd04301">
    <property type="entry name" value="NAT_SF"/>
    <property type="match status" value="1"/>
</dbReference>
<dbReference type="InterPro" id="IPR039143">
    <property type="entry name" value="GNPNAT1-like"/>
</dbReference>
<accession>A0A2T3FX57</accession>
<dbReference type="EMBL" id="PYLQ01000015">
    <property type="protein sequence ID" value="PST39856.1"/>
    <property type="molecule type" value="Genomic_DNA"/>
</dbReference>
<dbReference type="InterPro" id="IPR016181">
    <property type="entry name" value="Acyl_CoA_acyltransferase"/>
</dbReference>
<dbReference type="Gene3D" id="3.40.630.30">
    <property type="match status" value="1"/>
</dbReference>
<dbReference type="InterPro" id="IPR000182">
    <property type="entry name" value="GNAT_dom"/>
</dbReference>
<gene>
    <name evidence="2" type="ORF">C7U54_10240</name>
</gene>
<keyword evidence="3" id="KW-1185">Reference proteome</keyword>